<gene>
    <name evidence="3" type="ORF">AAEO59_11990</name>
</gene>
<evidence type="ECO:0000313" key="4">
    <source>
        <dbReference type="Proteomes" id="UP001398556"/>
    </source>
</evidence>
<evidence type="ECO:0000259" key="2">
    <source>
        <dbReference type="Pfam" id="PF09832"/>
    </source>
</evidence>
<organism evidence="3 4">
    <name type="scientific">Flavobacterium flavipallidum</name>
    <dbReference type="NCBI Taxonomy" id="3139140"/>
    <lineage>
        <taxon>Bacteria</taxon>
        <taxon>Pseudomonadati</taxon>
        <taxon>Bacteroidota</taxon>
        <taxon>Flavobacteriia</taxon>
        <taxon>Flavobacteriales</taxon>
        <taxon>Flavobacteriaceae</taxon>
        <taxon>Flavobacterium</taxon>
    </lineage>
</organism>
<feature type="domain" description="DUF2059" evidence="2">
    <location>
        <begin position="75"/>
        <end position="107"/>
    </location>
</feature>
<comment type="caution">
    <text evidence="3">The sequence shown here is derived from an EMBL/GenBank/DDBJ whole genome shotgun (WGS) entry which is preliminary data.</text>
</comment>
<name>A0ABU9HNQ0_9FLAO</name>
<reference evidence="3 4" key="1">
    <citation type="submission" date="2024-04" db="EMBL/GenBank/DDBJ databases">
        <title>Flavobacterium sp. DGU99 16S ribosomal RNA gene Genome sequencing and assembly.</title>
        <authorList>
            <person name="Park S."/>
        </authorList>
    </citation>
    <scope>NUCLEOTIDE SEQUENCE [LARGE SCALE GENOMIC DNA]</scope>
    <source>
        <strain evidence="3 4">DGU99</strain>
    </source>
</reference>
<accession>A0ABU9HNQ0</accession>
<dbReference type="Proteomes" id="UP001398556">
    <property type="component" value="Unassembled WGS sequence"/>
</dbReference>
<dbReference type="RefSeq" id="WP_341700984.1">
    <property type="nucleotide sequence ID" value="NZ_JBBYHU010000026.1"/>
</dbReference>
<keyword evidence="1" id="KW-0732">Signal</keyword>
<feature type="signal peptide" evidence="1">
    <location>
        <begin position="1"/>
        <end position="19"/>
    </location>
</feature>
<evidence type="ECO:0000313" key="3">
    <source>
        <dbReference type="EMBL" id="MEL1241771.1"/>
    </source>
</evidence>
<feature type="chain" id="PRO_5046631331" evidence="1">
    <location>
        <begin position="20"/>
        <end position="136"/>
    </location>
</feature>
<sequence length="136" mass="15651">MKKSILILSLVLFSFTVNAQDSAKTEKIKQLLELSGSGKMGIQVMDQMMNSFKSSYSTVKQEFWEEFRKEINPSDIENIILPIYETYYTEDDIDQMIAFYKSPIGKKNDSDNAVGYERIYDCGTELGKRNSHKSFS</sequence>
<dbReference type="InterPro" id="IPR018637">
    <property type="entry name" value="DUF2059"/>
</dbReference>
<protein>
    <submittedName>
        <fullName evidence="3">DUF2059 domain-containing protein</fullName>
    </submittedName>
</protein>
<evidence type="ECO:0000256" key="1">
    <source>
        <dbReference type="SAM" id="SignalP"/>
    </source>
</evidence>
<dbReference type="Pfam" id="PF09832">
    <property type="entry name" value="DUF2059"/>
    <property type="match status" value="1"/>
</dbReference>
<keyword evidence="4" id="KW-1185">Reference proteome</keyword>
<proteinExistence type="predicted"/>
<dbReference type="EMBL" id="JBBYHU010000026">
    <property type="protein sequence ID" value="MEL1241771.1"/>
    <property type="molecule type" value="Genomic_DNA"/>
</dbReference>